<dbReference type="RefSeq" id="WP_314206722.1">
    <property type="nucleotide sequence ID" value="NZ_JAVTLL010000034.1"/>
</dbReference>
<dbReference type="EC" id="7.1.1.9" evidence="10"/>
<dbReference type="Proteomes" id="UP001257948">
    <property type="component" value="Unassembled WGS sequence"/>
</dbReference>
<protein>
    <recommendedName>
        <fullName evidence="10">Cytochrome c oxidase polypeptide 4</fullName>
        <ecNumber evidence="10">7.1.1.9</ecNumber>
    </recommendedName>
    <alternativeName>
        <fullName evidence="10">Cytochrome aa3 subunit 4</fullName>
    </alternativeName>
    <alternativeName>
        <fullName evidence="10">Cytochrome c oxidase polypeptide IV</fullName>
    </alternativeName>
</protein>
<accession>A0ABU3M4F0</accession>
<keyword evidence="8 10" id="KW-0472">Membrane</keyword>
<evidence type="ECO:0000256" key="4">
    <source>
        <dbReference type="ARBA" id="ARBA00022475"/>
    </source>
</evidence>
<comment type="function">
    <text evidence="1 10">Part of cytochrome c oxidase, its function is unknown.</text>
</comment>
<keyword evidence="7 11" id="KW-1133">Transmembrane helix</keyword>
<name>A0ABU3M4F0_9ACTN</name>
<dbReference type="Pfam" id="PF12270">
    <property type="entry name" value="Cyt_c_ox_IV"/>
    <property type="match status" value="1"/>
</dbReference>
<comment type="catalytic activity">
    <reaction evidence="9 10">
        <text>4 Fe(II)-[cytochrome c] + O2 + 8 H(+)(in) = 4 Fe(III)-[cytochrome c] + 2 H2O + 4 H(+)(out)</text>
        <dbReference type="Rhea" id="RHEA:11436"/>
        <dbReference type="Rhea" id="RHEA-COMP:10350"/>
        <dbReference type="Rhea" id="RHEA-COMP:14399"/>
        <dbReference type="ChEBI" id="CHEBI:15377"/>
        <dbReference type="ChEBI" id="CHEBI:15378"/>
        <dbReference type="ChEBI" id="CHEBI:15379"/>
        <dbReference type="ChEBI" id="CHEBI:29033"/>
        <dbReference type="ChEBI" id="CHEBI:29034"/>
        <dbReference type="EC" id="7.1.1.9"/>
    </reaction>
</comment>
<evidence type="ECO:0000256" key="5">
    <source>
        <dbReference type="ARBA" id="ARBA00022692"/>
    </source>
</evidence>
<proteinExistence type="inferred from homology"/>
<dbReference type="InterPro" id="IPR021050">
    <property type="entry name" value="Cyt_c_oxidase_su4_actinobac"/>
</dbReference>
<gene>
    <name evidence="12" type="ORF">RQC66_37225</name>
</gene>
<reference evidence="13" key="1">
    <citation type="submission" date="2023-07" db="EMBL/GenBank/DDBJ databases">
        <title>Draft genome sequence of the endophytic actinobacterium Streptomyces justiciae WPN32, a potential antibiotic producer.</title>
        <authorList>
            <person name="Yasawong M."/>
            <person name="Pana W."/>
            <person name="Ganta P."/>
            <person name="Santapan N."/>
            <person name="Songngamsuk T."/>
            <person name="Phatcharaharikarn M."/>
            <person name="Kerdtoob S."/>
            <person name="Nantapong N."/>
        </authorList>
    </citation>
    <scope>NUCLEOTIDE SEQUENCE [LARGE SCALE GENOMIC DNA]</scope>
    <source>
        <strain evidence="13">WPN32</strain>
    </source>
</reference>
<evidence type="ECO:0000256" key="11">
    <source>
        <dbReference type="SAM" id="Phobius"/>
    </source>
</evidence>
<evidence type="ECO:0000313" key="12">
    <source>
        <dbReference type="EMBL" id="MDT7846375.1"/>
    </source>
</evidence>
<evidence type="ECO:0000256" key="6">
    <source>
        <dbReference type="ARBA" id="ARBA00022967"/>
    </source>
</evidence>
<evidence type="ECO:0000256" key="1">
    <source>
        <dbReference type="ARBA" id="ARBA00002536"/>
    </source>
</evidence>
<feature type="transmembrane region" description="Helical" evidence="11">
    <location>
        <begin position="5"/>
        <end position="25"/>
    </location>
</feature>
<organism evidence="12 13">
    <name type="scientific">Streptomyces justiciae</name>
    <dbReference type="NCBI Taxonomy" id="2780140"/>
    <lineage>
        <taxon>Bacteria</taxon>
        <taxon>Bacillati</taxon>
        <taxon>Actinomycetota</taxon>
        <taxon>Actinomycetes</taxon>
        <taxon>Kitasatosporales</taxon>
        <taxon>Streptomycetaceae</taxon>
        <taxon>Streptomyces</taxon>
    </lineage>
</organism>
<feature type="transmembrane region" description="Helical" evidence="11">
    <location>
        <begin position="31"/>
        <end position="53"/>
    </location>
</feature>
<keyword evidence="6 10" id="KW-1278">Translocase</keyword>
<keyword evidence="5 11" id="KW-0812">Transmembrane</keyword>
<comment type="caution">
    <text evidence="12">The sequence shown here is derived from an EMBL/GenBank/DDBJ whole genome shotgun (WGS) entry which is preliminary data.</text>
</comment>
<evidence type="ECO:0000313" key="13">
    <source>
        <dbReference type="Proteomes" id="UP001257948"/>
    </source>
</evidence>
<evidence type="ECO:0000256" key="3">
    <source>
        <dbReference type="ARBA" id="ARBA00006870"/>
    </source>
</evidence>
<comment type="subunit">
    <text evidence="10">Associates with subunits I, II and III to form cytochrome c oxidase.</text>
</comment>
<dbReference type="EMBL" id="JAVTLL010000034">
    <property type="protein sequence ID" value="MDT7846375.1"/>
    <property type="molecule type" value="Genomic_DNA"/>
</dbReference>
<keyword evidence="13" id="KW-1185">Reference proteome</keyword>
<evidence type="ECO:0000256" key="8">
    <source>
        <dbReference type="ARBA" id="ARBA00023136"/>
    </source>
</evidence>
<evidence type="ECO:0000256" key="2">
    <source>
        <dbReference type="ARBA" id="ARBA00004651"/>
    </source>
</evidence>
<comment type="subcellular location">
    <subcellularLocation>
        <location evidence="2">Cell membrane</location>
        <topology evidence="2">Multi-pass membrane protein</topology>
    </subcellularLocation>
</comment>
<evidence type="ECO:0000256" key="9">
    <source>
        <dbReference type="ARBA" id="ARBA00047816"/>
    </source>
</evidence>
<keyword evidence="4 10" id="KW-1003">Cell membrane</keyword>
<feature type="transmembrane region" description="Helical" evidence="11">
    <location>
        <begin position="86"/>
        <end position="114"/>
    </location>
</feature>
<sequence length="136" mass="14326">MKVEALLFGGVAAFFGGTAVLYGLWSGDPAGRAALVVAFAMAALVSFFCAMQYRRKGRRPQDRKDAEVADGAGPLEFFPDESPWPIVTAVGFAVAATGVVYGLWLFLIGFGVLARGVLGLVFQYAGRGADQEQGEG</sequence>
<comment type="similarity">
    <text evidence="3 10">Belongs to the cytochrome c oxidase bacterial subunit CtaF family.</text>
</comment>
<evidence type="ECO:0000256" key="10">
    <source>
        <dbReference type="PIRNR" id="PIRNR017385"/>
    </source>
</evidence>
<dbReference type="PIRSF" id="PIRSF017385">
    <property type="entry name" value="CtaF"/>
    <property type="match status" value="1"/>
</dbReference>
<evidence type="ECO:0000256" key="7">
    <source>
        <dbReference type="ARBA" id="ARBA00022989"/>
    </source>
</evidence>